<evidence type="ECO:0000256" key="1">
    <source>
        <dbReference type="SAM" id="Phobius"/>
    </source>
</evidence>
<keyword evidence="3" id="KW-1185">Reference proteome</keyword>
<dbReference type="Gene3D" id="3.40.720.10">
    <property type="entry name" value="Alkaline Phosphatase, subunit A"/>
    <property type="match status" value="1"/>
</dbReference>
<feature type="transmembrane region" description="Helical" evidence="1">
    <location>
        <begin position="594"/>
        <end position="618"/>
    </location>
</feature>
<feature type="transmembrane region" description="Helical" evidence="1">
    <location>
        <begin position="414"/>
        <end position="435"/>
    </location>
</feature>
<reference evidence="3" key="1">
    <citation type="journal article" date="2019" name="Int. J. Syst. Evol. Microbiol.">
        <title>The Global Catalogue of Microorganisms (GCM) 10K type strain sequencing project: providing services to taxonomists for standard genome sequencing and annotation.</title>
        <authorList>
            <consortium name="The Broad Institute Genomics Platform"/>
            <consortium name="The Broad Institute Genome Sequencing Center for Infectious Disease"/>
            <person name="Wu L."/>
            <person name="Ma J."/>
        </authorList>
    </citation>
    <scope>NUCLEOTIDE SEQUENCE [LARGE SCALE GENOMIC DNA]</scope>
    <source>
        <strain evidence="3">JCM 15591</strain>
    </source>
</reference>
<proteinExistence type="predicted"/>
<keyword evidence="1" id="KW-1133">Transmembrane helix</keyword>
<dbReference type="EMBL" id="BAAAPN010000014">
    <property type="protein sequence ID" value="GAA1747114.1"/>
    <property type="molecule type" value="Genomic_DNA"/>
</dbReference>
<keyword evidence="1" id="KW-0812">Transmembrane</keyword>
<feature type="transmembrane region" description="Helical" evidence="1">
    <location>
        <begin position="638"/>
        <end position="655"/>
    </location>
</feature>
<accession>A0ABP4W7L1</accession>
<sequence>MVARTILIGTGGFTWSDVSAERTPALWALLRDGASGVSSIRSVNPNTCPIDGWLALSAGERAAAAGADGKATRASTATCPPIPDPDVVDLHDGPAVALVPGWAAYVTTADSLRFGAQPSLLGTLLAGRVTTLAIGPGAAIALATADGTATAYTPVDWSSVTSDALATQIGDTRLTVIDAGTATEVGADPEEARAPADQVAAIDDRIARVVGALRPTDTVIVAGLADGGSVPHVRPVVVRGPEFGAGGLYSPSTRIPDLIQSADLTVTLLAQMHVAVPADLGGAILRQERSGPADNAGAAARRTHLVDIDQASHEVRLLVPPFFAGLVLSQLVFYLLVWRVWKHKGARLATRARLIRAVQIIAVAAAAVPAATFLANLLPWWRASATLPAIVGAVGLFVALIAAAALIPPWGRRLMGPVGVVALATVAVLAADVITGSRLQISSLMGLQPTVGGRFYGMGNVTFSIFVTASLMLAIAVSAWLLRIRGRLAAVAAVIAIALVTVIVDGNPAWGADGGGPPAYLPGVAYFALALLGIAMTWKRAVLIGGITAGLFVLVGFLDSRRAPESQSHLGRFFDEIGSGQALNIVIRKAEQNFGILISSELSILVPFALVFVIYVLLRPTSWGSRALHRSFERVPTLRPGLIGWLIVMVIGFFINDSGVAIPAVGAAVAIPLVIAIATRTLLEEIDDGRHA</sequence>
<feature type="transmembrane region" description="Helical" evidence="1">
    <location>
        <begin position="455"/>
        <end position="481"/>
    </location>
</feature>
<feature type="transmembrane region" description="Helical" evidence="1">
    <location>
        <begin position="519"/>
        <end position="536"/>
    </location>
</feature>
<feature type="transmembrane region" description="Helical" evidence="1">
    <location>
        <begin position="541"/>
        <end position="558"/>
    </location>
</feature>
<feature type="transmembrane region" description="Helical" evidence="1">
    <location>
        <begin position="317"/>
        <end position="337"/>
    </location>
</feature>
<protein>
    <submittedName>
        <fullName evidence="2">Uncharacterized protein</fullName>
    </submittedName>
</protein>
<organism evidence="2 3">
    <name type="scientific">Nostocoides vanveenii</name>
    <dbReference type="NCBI Taxonomy" id="330835"/>
    <lineage>
        <taxon>Bacteria</taxon>
        <taxon>Bacillati</taxon>
        <taxon>Actinomycetota</taxon>
        <taxon>Actinomycetes</taxon>
        <taxon>Micrococcales</taxon>
        <taxon>Intrasporangiaceae</taxon>
        <taxon>Nostocoides</taxon>
    </lineage>
</organism>
<feature type="transmembrane region" description="Helical" evidence="1">
    <location>
        <begin position="661"/>
        <end position="683"/>
    </location>
</feature>
<gene>
    <name evidence="2" type="ORF">GCM10009810_04640</name>
</gene>
<feature type="transmembrane region" description="Helical" evidence="1">
    <location>
        <begin position="358"/>
        <end position="381"/>
    </location>
</feature>
<evidence type="ECO:0000313" key="3">
    <source>
        <dbReference type="Proteomes" id="UP001501475"/>
    </source>
</evidence>
<comment type="caution">
    <text evidence="2">The sequence shown here is derived from an EMBL/GenBank/DDBJ whole genome shotgun (WGS) entry which is preliminary data.</text>
</comment>
<dbReference type="Proteomes" id="UP001501475">
    <property type="component" value="Unassembled WGS sequence"/>
</dbReference>
<keyword evidence="1" id="KW-0472">Membrane</keyword>
<dbReference type="InterPro" id="IPR017850">
    <property type="entry name" value="Alkaline_phosphatase_core_sf"/>
</dbReference>
<feature type="transmembrane region" description="Helical" evidence="1">
    <location>
        <begin position="387"/>
        <end position="407"/>
    </location>
</feature>
<dbReference type="SUPFAM" id="SSF53649">
    <property type="entry name" value="Alkaline phosphatase-like"/>
    <property type="match status" value="1"/>
</dbReference>
<name>A0ABP4W7L1_9MICO</name>
<evidence type="ECO:0000313" key="2">
    <source>
        <dbReference type="EMBL" id="GAA1747114.1"/>
    </source>
</evidence>
<feature type="transmembrane region" description="Helical" evidence="1">
    <location>
        <begin position="488"/>
        <end position="507"/>
    </location>
</feature>